<feature type="compositionally biased region" description="Acidic residues" evidence="2">
    <location>
        <begin position="25"/>
        <end position="36"/>
    </location>
</feature>
<dbReference type="SUPFAM" id="SSF47923">
    <property type="entry name" value="Ypt/Rab-GAP domain of gyp1p"/>
    <property type="match status" value="2"/>
</dbReference>
<keyword evidence="1" id="KW-0343">GTPase activation</keyword>
<dbReference type="FunFam" id="1.10.8.270:FF:000007">
    <property type="entry name" value="TBC1 domain family member 10A"/>
    <property type="match status" value="1"/>
</dbReference>
<feature type="region of interest" description="Disordered" evidence="2">
    <location>
        <begin position="1"/>
        <end position="56"/>
    </location>
</feature>
<name>A0ABD3V872_SINWO</name>
<keyword evidence="5" id="KW-1185">Reference proteome</keyword>
<dbReference type="PANTHER" id="PTHR47219:SF4">
    <property type="entry name" value="TBC1 DOMAIN FAMILY MEMBER 10A"/>
    <property type="match status" value="1"/>
</dbReference>
<feature type="compositionally biased region" description="Basic and acidic residues" evidence="2">
    <location>
        <begin position="37"/>
        <end position="48"/>
    </location>
</feature>
<accession>A0ABD3V872</accession>
<dbReference type="Gene3D" id="1.10.472.80">
    <property type="entry name" value="Ypt/Rab-GAP domain of gyp1p, domain 3"/>
    <property type="match status" value="1"/>
</dbReference>
<dbReference type="Pfam" id="PF00566">
    <property type="entry name" value="RabGAP-TBC"/>
    <property type="match status" value="1"/>
</dbReference>
<dbReference type="FunFam" id="1.10.472.80:FF:000008">
    <property type="entry name" value="TBC1 domain family member 10A"/>
    <property type="match status" value="1"/>
</dbReference>
<dbReference type="Gene3D" id="1.10.10.750">
    <property type="entry name" value="Ypt/Rab-GAP domain of gyp1p, domain 1"/>
    <property type="match status" value="1"/>
</dbReference>
<dbReference type="Gene3D" id="1.10.8.270">
    <property type="entry name" value="putative rabgap domain of human tbc1 domain family member 14 like domains"/>
    <property type="match status" value="1"/>
</dbReference>
<feature type="compositionally biased region" description="Basic and acidic residues" evidence="2">
    <location>
        <begin position="11"/>
        <end position="20"/>
    </location>
</feature>
<evidence type="ECO:0000256" key="2">
    <source>
        <dbReference type="SAM" id="MobiDB-lite"/>
    </source>
</evidence>
<dbReference type="Proteomes" id="UP001634394">
    <property type="component" value="Unassembled WGS sequence"/>
</dbReference>
<gene>
    <name evidence="4" type="ORF">ACJMK2_011475</name>
</gene>
<dbReference type="PANTHER" id="PTHR47219">
    <property type="entry name" value="RAB GTPASE-ACTIVATING PROTEIN 1-LIKE"/>
    <property type="match status" value="1"/>
</dbReference>
<evidence type="ECO:0000313" key="5">
    <source>
        <dbReference type="Proteomes" id="UP001634394"/>
    </source>
</evidence>
<evidence type="ECO:0000256" key="1">
    <source>
        <dbReference type="ARBA" id="ARBA00022468"/>
    </source>
</evidence>
<dbReference type="InterPro" id="IPR050302">
    <property type="entry name" value="Rab_GAP_TBC_domain"/>
</dbReference>
<reference evidence="4 5" key="1">
    <citation type="submission" date="2024-11" db="EMBL/GenBank/DDBJ databases">
        <title>Chromosome-level genome assembly of the freshwater bivalve Anodonta woodiana.</title>
        <authorList>
            <person name="Chen X."/>
        </authorList>
    </citation>
    <scope>NUCLEOTIDE SEQUENCE [LARGE SCALE GENOMIC DNA]</scope>
    <source>
        <strain evidence="4">MN2024</strain>
        <tissue evidence="4">Gills</tissue>
    </source>
</reference>
<dbReference type="GO" id="GO:0005886">
    <property type="term" value="C:plasma membrane"/>
    <property type="evidence" value="ECO:0007669"/>
    <property type="project" value="UniProtKB-ARBA"/>
</dbReference>
<dbReference type="GO" id="GO:0005096">
    <property type="term" value="F:GTPase activator activity"/>
    <property type="evidence" value="ECO:0007669"/>
    <property type="project" value="UniProtKB-KW"/>
</dbReference>
<evidence type="ECO:0000259" key="3">
    <source>
        <dbReference type="PROSITE" id="PS50086"/>
    </source>
</evidence>
<proteinExistence type="predicted"/>
<sequence length="396" mass="46887">MAKSMLPTDYHSNEDSHDENVDNYSSDESDIEEDGYERDVRVNGRLRDSPQQNGSAVQQFDRYGFLGGHQFTDPDDERRTPIETLRKRELKWLDMFQNWEKWMSKRFKKVKERCRKGIPPSIRARAWQFLCGSKYMMEHNKGRFEEYLMQTVDPKWAEDIKKDLHRQFPLHEMFMSKEGHGQEDLYKILIAYTIHNPQDGYCQAQGPIAAVLLMHMPAEEAFWCFVSICEKYIPSYYSPGLEAVQVDGEVLFGLLKKTNPSIYKHLKKHRVEPLLYMTEWFMCIFSRTLPWSCVLRVWDMFFCEGVKIIFRVALVILRYAFASSEQLSKCQGLYETLEQMKHLPKELYDEGFIVRESLRLNISERDMEREHQKQVQRRKAAKEKGVRPGSGKTKRK</sequence>
<organism evidence="4 5">
    <name type="scientific">Sinanodonta woodiana</name>
    <name type="common">Chinese pond mussel</name>
    <name type="synonym">Anodonta woodiana</name>
    <dbReference type="NCBI Taxonomy" id="1069815"/>
    <lineage>
        <taxon>Eukaryota</taxon>
        <taxon>Metazoa</taxon>
        <taxon>Spiralia</taxon>
        <taxon>Lophotrochozoa</taxon>
        <taxon>Mollusca</taxon>
        <taxon>Bivalvia</taxon>
        <taxon>Autobranchia</taxon>
        <taxon>Heteroconchia</taxon>
        <taxon>Palaeoheterodonta</taxon>
        <taxon>Unionida</taxon>
        <taxon>Unionoidea</taxon>
        <taxon>Unionidae</taxon>
        <taxon>Unioninae</taxon>
        <taxon>Sinanodonta</taxon>
    </lineage>
</organism>
<evidence type="ECO:0000313" key="4">
    <source>
        <dbReference type="EMBL" id="KAL3856753.1"/>
    </source>
</evidence>
<dbReference type="PROSITE" id="PS50086">
    <property type="entry name" value="TBC_RABGAP"/>
    <property type="match status" value="1"/>
</dbReference>
<dbReference type="FunFam" id="1.10.10.750:FF:000001">
    <property type="entry name" value="TBC1 domain family member 10A"/>
    <property type="match status" value="1"/>
</dbReference>
<dbReference type="AlphaFoldDB" id="A0ABD3V872"/>
<feature type="domain" description="Rab-GAP TBC" evidence="3">
    <location>
        <begin position="117"/>
        <end position="305"/>
    </location>
</feature>
<comment type="caution">
    <text evidence="4">The sequence shown here is derived from an EMBL/GenBank/DDBJ whole genome shotgun (WGS) entry which is preliminary data.</text>
</comment>
<feature type="region of interest" description="Disordered" evidence="2">
    <location>
        <begin position="366"/>
        <end position="396"/>
    </location>
</feature>
<protein>
    <recommendedName>
        <fullName evidence="3">Rab-GAP TBC domain-containing protein</fullName>
    </recommendedName>
</protein>
<dbReference type="EMBL" id="JBJQND010000013">
    <property type="protein sequence ID" value="KAL3856753.1"/>
    <property type="molecule type" value="Genomic_DNA"/>
</dbReference>
<dbReference type="InterPro" id="IPR035969">
    <property type="entry name" value="Rab-GAP_TBC_sf"/>
</dbReference>
<dbReference type="InterPro" id="IPR000195">
    <property type="entry name" value="Rab-GAP-TBC_dom"/>
</dbReference>
<dbReference type="SMART" id="SM00164">
    <property type="entry name" value="TBC"/>
    <property type="match status" value="1"/>
</dbReference>